<organism evidence="1 2">
    <name type="scientific">Neokomagataea anthophila</name>
    <dbReference type="NCBI Taxonomy" id="2826925"/>
    <lineage>
        <taxon>Bacteria</taxon>
        <taxon>Pseudomonadati</taxon>
        <taxon>Pseudomonadota</taxon>
        <taxon>Alphaproteobacteria</taxon>
        <taxon>Acetobacterales</taxon>
        <taxon>Acetobacteraceae</taxon>
        <taxon>Neokomagataea</taxon>
    </lineage>
</organism>
<dbReference type="RefSeq" id="WP_211682118.1">
    <property type="nucleotide sequence ID" value="NZ_JAGRQH010000005.1"/>
</dbReference>
<sequence>MSGSLNGTPGAQGYLVSDLINMALLQIGVGAMGTTANAPDIASGVMHLNMMLAQWQRKRWLVPNLIDRAFLSTGKSVYMIGPGGDLDVPVRPTQISAVYARLLNGAPPSTLGDFLQADFVPSDFDTGNNGLDSGAQPIDYTLTRIEAYEDYASLSLKALRTWPSYCHYNPAFPLGEFRPWPIPAGGIWEFHLLFAEQLPATLQATDTLNLPPEYWDALMWSLAARLAPSYGQQPDQTVLAAMKSALSTLRSADTQIPILQMPSALNSAPCGFYWPGLTKSSV</sequence>
<dbReference type="Gene3D" id="1.10.3230.20">
    <property type="entry name" value="P22 tail accessory factor (Gp4)"/>
    <property type="match status" value="2"/>
</dbReference>
<gene>
    <name evidence="1" type="ORF">KB213_08310</name>
</gene>
<evidence type="ECO:0000313" key="1">
    <source>
        <dbReference type="EMBL" id="MBR0560054.1"/>
    </source>
</evidence>
<name>A0ABS5E812_9PROT</name>
<comment type="caution">
    <text evidence="1">The sequence shown here is derived from an EMBL/GenBank/DDBJ whole genome shotgun (WGS) entry which is preliminary data.</text>
</comment>
<reference evidence="1 2" key="1">
    <citation type="submission" date="2021-04" db="EMBL/GenBank/DDBJ databases">
        <title>The complete genome sequence of Neokomagataea sp. TBRC 2177.</title>
        <authorList>
            <person name="Charoenyingcharoen P."/>
            <person name="Yukphan P."/>
        </authorList>
    </citation>
    <scope>NUCLEOTIDE SEQUENCE [LARGE SCALE GENOMIC DNA]</scope>
    <source>
        <strain evidence="1 2">TBRC 2177</strain>
    </source>
</reference>
<dbReference type="EMBL" id="JAGRQH010000005">
    <property type="protein sequence ID" value="MBR0560054.1"/>
    <property type="molecule type" value="Genomic_DNA"/>
</dbReference>
<proteinExistence type="predicted"/>
<dbReference type="InterPro" id="IPR038258">
    <property type="entry name" value="Gp4_sf"/>
</dbReference>
<evidence type="ECO:0000313" key="2">
    <source>
        <dbReference type="Proteomes" id="UP000677812"/>
    </source>
</evidence>
<dbReference type="Proteomes" id="UP000677812">
    <property type="component" value="Unassembled WGS sequence"/>
</dbReference>
<accession>A0ABS5E812</accession>
<protein>
    <submittedName>
        <fullName evidence="1">Uncharacterized protein</fullName>
    </submittedName>
</protein>
<keyword evidence="2" id="KW-1185">Reference proteome</keyword>